<proteinExistence type="predicted"/>
<evidence type="ECO:0000313" key="2">
    <source>
        <dbReference type="EMBL" id="KZV96203.1"/>
    </source>
</evidence>
<dbReference type="STRING" id="1314781.A0A165KEB1"/>
<dbReference type="InterPro" id="IPR012340">
    <property type="entry name" value="NA-bd_OB-fold"/>
</dbReference>
<dbReference type="SUPFAM" id="SSF50249">
    <property type="entry name" value="Nucleic acid-binding proteins"/>
    <property type="match status" value="1"/>
</dbReference>
<dbReference type="AlphaFoldDB" id="A0A165KEB1"/>
<dbReference type="EMBL" id="KV425946">
    <property type="protein sequence ID" value="KZV96203.1"/>
    <property type="molecule type" value="Genomic_DNA"/>
</dbReference>
<sequence>MSADELQKDDSELDTVFKNAVGKTFLVSCRVKQDTYNDEPRMRYSISKIQPVDYCTEAEALAQLIASYPKE</sequence>
<gene>
    <name evidence="2" type="ORF">EXIGLDRAFT_439105</name>
</gene>
<dbReference type="InParanoid" id="A0A165KEB1"/>
<dbReference type="Proteomes" id="UP000077266">
    <property type="component" value="Unassembled WGS sequence"/>
</dbReference>
<dbReference type="OrthoDB" id="1751331at2759"/>
<reference evidence="2 3" key="1">
    <citation type="journal article" date="2016" name="Mol. Biol. Evol.">
        <title>Comparative Genomics of Early-Diverging Mushroom-Forming Fungi Provides Insights into the Origins of Lignocellulose Decay Capabilities.</title>
        <authorList>
            <person name="Nagy L.G."/>
            <person name="Riley R."/>
            <person name="Tritt A."/>
            <person name="Adam C."/>
            <person name="Daum C."/>
            <person name="Floudas D."/>
            <person name="Sun H."/>
            <person name="Yadav J.S."/>
            <person name="Pangilinan J."/>
            <person name="Larsson K.H."/>
            <person name="Matsuura K."/>
            <person name="Barry K."/>
            <person name="Labutti K."/>
            <person name="Kuo R."/>
            <person name="Ohm R.A."/>
            <person name="Bhattacharya S.S."/>
            <person name="Shirouzu T."/>
            <person name="Yoshinaga Y."/>
            <person name="Martin F.M."/>
            <person name="Grigoriev I.V."/>
            <person name="Hibbett D.S."/>
        </authorList>
    </citation>
    <scope>NUCLEOTIDE SEQUENCE [LARGE SCALE GENOMIC DNA]</scope>
    <source>
        <strain evidence="2 3">HHB12029</strain>
    </source>
</reference>
<dbReference type="Pfam" id="PF08646">
    <property type="entry name" value="Rep_fac-A_C"/>
    <property type="match status" value="1"/>
</dbReference>
<feature type="domain" description="Replication factor A C-terminal" evidence="1">
    <location>
        <begin position="7"/>
        <end position="61"/>
    </location>
</feature>
<evidence type="ECO:0000313" key="3">
    <source>
        <dbReference type="Proteomes" id="UP000077266"/>
    </source>
</evidence>
<dbReference type="Gene3D" id="2.40.50.140">
    <property type="entry name" value="Nucleic acid-binding proteins"/>
    <property type="match status" value="1"/>
</dbReference>
<protein>
    <recommendedName>
        <fullName evidence="1">Replication factor A C-terminal domain-containing protein</fullName>
    </recommendedName>
</protein>
<name>A0A165KEB1_EXIGL</name>
<dbReference type="InterPro" id="IPR013955">
    <property type="entry name" value="Rep_factor-A_C"/>
</dbReference>
<keyword evidence="3" id="KW-1185">Reference proteome</keyword>
<accession>A0A165KEB1</accession>
<organism evidence="2 3">
    <name type="scientific">Exidia glandulosa HHB12029</name>
    <dbReference type="NCBI Taxonomy" id="1314781"/>
    <lineage>
        <taxon>Eukaryota</taxon>
        <taxon>Fungi</taxon>
        <taxon>Dikarya</taxon>
        <taxon>Basidiomycota</taxon>
        <taxon>Agaricomycotina</taxon>
        <taxon>Agaricomycetes</taxon>
        <taxon>Auriculariales</taxon>
        <taxon>Exidiaceae</taxon>
        <taxon>Exidia</taxon>
    </lineage>
</organism>
<evidence type="ECO:0000259" key="1">
    <source>
        <dbReference type="Pfam" id="PF08646"/>
    </source>
</evidence>